<gene>
    <name evidence="1" type="ORF">KYE46_07825</name>
</gene>
<accession>A0A8F6TY84</accession>
<keyword evidence="2" id="KW-1185">Reference proteome</keyword>
<dbReference type="AlphaFoldDB" id="A0A8F6TY84"/>
<protein>
    <recommendedName>
        <fullName evidence="3">Sulfotransferase family protein</fullName>
    </recommendedName>
</protein>
<sequence length="216" mass="23670">MTKSLTSLPVFTDDIGEPGPRTVVCFGTARGGTSMVAGAILGLGVPMGPDLGRNLEDPAFNFDAQGMAMEGFLQHARDTVEARNQAHEIWGWKFPNAARYLEQLAPHLRAPHLVCVFRDPVPAALRRAKTPEEAPDFIAGRLRAQMRNTELIEKLKLPCLMVSYEKASAQPAEFVQELAQFLRLPIPAHVDEIVAFMARGSYKDPAPLLNRLTGAP</sequence>
<evidence type="ECO:0008006" key="3">
    <source>
        <dbReference type="Google" id="ProtNLM"/>
    </source>
</evidence>
<organism evidence="1 2">
    <name type="scientific">Gymnodinialimonas ceratoperidinii</name>
    <dbReference type="NCBI Taxonomy" id="2856823"/>
    <lineage>
        <taxon>Bacteria</taxon>
        <taxon>Pseudomonadati</taxon>
        <taxon>Pseudomonadota</taxon>
        <taxon>Alphaproteobacteria</taxon>
        <taxon>Rhodobacterales</taxon>
        <taxon>Paracoccaceae</taxon>
        <taxon>Gymnodinialimonas</taxon>
    </lineage>
</organism>
<evidence type="ECO:0000313" key="2">
    <source>
        <dbReference type="Proteomes" id="UP000825009"/>
    </source>
</evidence>
<reference evidence="1 2" key="1">
    <citation type="submission" date="2021-07" db="EMBL/GenBank/DDBJ databases">
        <title>A novel Jannaschia species isolated from marine dinoflagellate Ceratoperidinium margalefii.</title>
        <authorList>
            <person name="Jiang Y."/>
            <person name="Li Z."/>
        </authorList>
    </citation>
    <scope>NUCLEOTIDE SEQUENCE [LARGE SCALE GENOMIC DNA]</scope>
    <source>
        <strain evidence="1 2">J12C1-MA-4</strain>
    </source>
</reference>
<name>A0A8F6TY84_9RHOB</name>
<dbReference type="KEGG" id="gce:KYE46_07825"/>
<dbReference type="Proteomes" id="UP000825009">
    <property type="component" value="Chromosome"/>
</dbReference>
<dbReference type="RefSeq" id="WP_219004739.1">
    <property type="nucleotide sequence ID" value="NZ_CP079194.1"/>
</dbReference>
<evidence type="ECO:0000313" key="1">
    <source>
        <dbReference type="EMBL" id="QXT41111.1"/>
    </source>
</evidence>
<proteinExistence type="predicted"/>
<dbReference type="EMBL" id="CP079194">
    <property type="protein sequence ID" value="QXT41111.1"/>
    <property type="molecule type" value="Genomic_DNA"/>
</dbReference>